<name>A0A0B1TBB2_OESDE</name>
<organism evidence="1 2">
    <name type="scientific">Oesophagostomum dentatum</name>
    <name type="common">Nodular worm</name>
    <dbReference type="NCBI Taxonomy" id="61180"/>
    <lineage>
        <taxon>Eukaryota</taxon>
        <taxon>Metazoa</taxon>
        <taxon>Ecdysozoa</taxon>
        <taxon>Nematoda</taxon>
        <taxon>Chromadorea</taxon>
        <taxon>Rhabditida</taxon>
        <taxon>Rhabditina</taxon>
        <taxon>Rhabditomorpha</taxon>
        <taxon>Strongyloidea</taxon>
        <taxon>Strongylidae</taxon>
        <taxon>Oesophagostomum</taxon>
    </lineage>
</organism>
<dbReference type="Proteomes" id="UP000053660">
    <property type="component" value="Unassembled WGS sequence"/>
</dbReference>
<keyword evidence="2" id="KW-1185">Reference proteome</keyword>
<protein>
    <submittedName>
        <fullName evidence="1">Uncharacterized protein</fullName>
    </submittedName>
</protein>
<evidence type="ECO:0000313" key="2">
    <source>
        <dbReference type="Proteomes" id="UP000053660"/>
    </source>
</evidence>
<accession>A0A0B1TBB2</accession>
<reference evidence="1 2" key="1">
    <citation type="submission" date="2014-03" db="EMBL/GenBank/DDBJ databases">
        <title>Draft genome of the hookworm Oesophagostomum dentatum.</title>
        <authorList>
            <person name="Mitreva M."/>
        </authorList>
    </citation>
    <scope>NUCLEOTIDE SEQUENCE [LARGE SCALE GENOMIC DNA]</scope>
    <source>
        <strain evidence="1 2">OD-Hann</strain>
    </source>
</reference>
<proteinExistence type="predicted"/>
<gene>
    <name evidence="1" type="ORF">OESDEN_05209</name>
</gene>
<dbReference type="AlphaFoldDB" id="A0A0B1TBB2"/>
<dbReference type="EMBL" id="KN550177">
    <property type="protein sequence ID" value="KHJ94858.1"/>
    <property type="molecule type" value="Genomic_DNA"/>
</dbReference>
<evidence type="ECO:0000313" key="1">
    <source>
        <dbReference type="EMBL" id="KHJ94858.1"/>
    </source>
</evidence>
<sequence length="60" mass="6889">MDIALYDAMFPKKKADAAHTYTSLLRASVSFNRTCDDVLIPLNLCLCMVQNVHQTKRYPR</sequence>